<proteinExistence type="predicted"/>
<keyword evidence="1" id="KW-0472">Membrane</keyword>
<evidence type="ECO:0000256" key="1">
    <source>
        <dbReference type="SAM" id="Phobius"/>
    </source>
</evidence>
<evidence type="ECO:0000313" key="2">
    <source>
        <dbReference type="EMBL" id="MEK8052611.1"/>
    </source>
</evidence>
<evidence type="ECO:0000313" key="3">
    <source>
        <dbReference type="Proteomes" id="UP001365405"/>
    </source>
</evidence>
<comment type="caution">
    <text evidence="2">The sequence shown here is derived from an EMBL/GenBank/DDBJ whole genome shotgun (WGS) entry which is preliminary data.</text>
</comment>
<organism evidence="2 3">
    <name type="scientific">Pseudaquabacterium inlustre</name>
    <dbReference type="NCBI Taxonomy" id="2984192"/>
    <lineage>
        <taxon>Bacteria</taxon>
        <taxon>Pseudomonadati</taxon>
        <taxon>Pseudomonadota</taxon>
        <taxon>Betaproteobacteria</taxon>
        <taxon>Burkholderiales</taxon>
        <taxon>Sphaerotilaceae</taxon>
        <taxon>Pseudaquabacterium</taxon>
    </lineage>
</organism>
<keyword evidence="1" id="KW-0812">Transmembrane</keyword>
<keyword evidence="1" id="KW-1133">Transmembrane helix</keyword>
<dbReference type="RefSeq" id="WP_341412339.1">
    <property type="nucleotide sequence ID" value="NZ_JBBUTH010000010.1"/>
</dbReference>
<sequence length="53" mass="5466">MDTGTLLLGILTLCLAGVTFHAWHLGNEKRDVVLLGVFSALMGAVSAAVAVVL</sequence>
<dbReference type="EMBL" id="JBBUTH010000010">
    <property type="protein sequence ID" value="MEK8052611.1"/>
    <property type="molecule type" value="Genomic_DNA"/>
</dbReference>
<protein>
    <submittedName>
        <fullName evidence="2">Uncharacterized protein</fullName>
    </submittedName>
</protein>
<dbReference type="Proteomes" id="UP001365405">
    <property type="component" value="Unassembled WGS sequence"/>
</dbReference>
<keyword evidence="3" id="KW-1185">Reference proteome</keyword>
<gene>
    <name evidence="2" type="ORF">AACH10_20345</name>
</gene>
<accession>A0ABU9CLG3</accession>
<feature type="transmembrane region" description="Helical" evidence="1">
    <location>
        <begin position="32"/>
        <end position="52"/>
    </location>
</feature>
<reference evidence="2 3" key="1">
    <citation type="submission" date="2024-04" db="EMBL/GenBank/DDBJ databases">
        <title>Novel species of the genus Ideonella isolated from streams.</title>
        <authorList>
            <person name="Lu H."/>
        </authorList>
    </citation>
    <scope>NUCLEOTIDE SEQUENCE [LARGE SCALE GENOMIC DNA]</scope>
    <source>
        <strain evidence="2 3">DXS22W</strain>
    </source>
</reference>
<name>A0ABU9CLG3_9BURK</name>